<comment type="caution">
    <text evidence="4">The sequence shown here is derived from an EMBL/GenBank/DDBJ whole genome shotgun (WGS) entry which is preliminary data.</text>
</comment>
<reference evidence="4" key="1">
    <citation type="journal article" date="2014" name="Int. J. Syst. Evol. Microbiol.">
        <title>Complete genome sequence of Corynebacterium casei LMG S-19264T (=DSM 44701T), isolated from a smear-ripened cheese.</title>
        <authorList>
            <consortium name="US DOE Joint Genome Institute (JGI-PGF)"/>
            <person name="Walter F."/>
            <person name="Albersmeier A."/>
            <person name="Kalinowski J."/>
            <person name="Ruckert C."/>
        </authorList>
    </citation>
    <scope>NUCLEOTIDE SEQUENCE</scope>
    <source>
        <strain evidence="4">CGMCC 1.15254</strain>
    </source>
</reference>
<dbReference type="Proteomes" id="UP000632498">
    <property type="component" value="Unassembled WGS sequence"/>
</dbReference>
<dbReference type="InterPro" id="IPR009097">
    <property type="entry name" value="Cyclic_Pdiesterase"/>
</dbReference>
<dbReference type="InterPro" id="IPR014051">
    <property type="entry name" value="Phosphoesterase_HXTX"/>
</dbReference>
<keyword evidence="1 2" id="KW-0378">Hydrolase</keyword>
<evidence type="ECO:0000256" key="2">
    <source>
        <dbReference type="HAMAP-Rule" id="MF_01940"/>
    </source>
</evidence>
<feature type="active site" description="Proton acceptor" evidence="2">
    <location>
        <position position="121"/>
    </location>
</feature>
<dbReference type="InterPro" id="IPR004175">
    <property type="entry name" value="RNA_CPDase"/>
</dbReference>
<dbReference type="NCBIfam" id="TIGR02258">
    <property type="entry name" value="2_5_ligase"/>
    <property type="match status" value="1"/>
</dbReference>
<evidence type="ECO:0000313" key="4">
    <source>
        <dbReference type="EMBL" id="GGF54124.1"/>
    </source>
</evidence>
<dbReference type="EMBL" id="BMHV01000002">
    <property type="protein sequence ID" value="GGF54124.1"/>
    <property type="molecule type" value="Genomic_DNA"/>
</dbReference>
<accession>A0A917F5I6</accession>
<sequence length="181" mass="20679">MRLFVALELPSAVCDAVVTLCTGLKDVRWVAPRNMHLTLAFLGEVDSVQAADLHEALNTLQLIPFDLQLAGVDCFESRGKVRVLWTGVEGDRVALCHLQHKIMTALERAGLEPERRKFKPHITLSYLNRFPKEKLLDYISENNRFKTEIFKVSHFSLFQSHLTQHGAEYDVLERYGSIDKN</sequence>
<feature type="domain" description="Phosphoesterase HXTX" evidence="3">
    <location>
        <begin position="98"/>
        <end position="166"/>
    </location>
</feature>
<keyword evidence="5" id="KW-1185">Reference proteome</keyword>
<gene>
    <name evidence="4" type="ORF">GCM10011332_04400</name>
</gene>
<dbReference type="PANTHER" id="PTHR35561">
    <property type="entry name" value="RNA 2',3'-CYCLIC PHOSPHODIESTERASE"/>
    <property type="match status" value="1"/>
</dbReference>
<protein>
    <recommendedName>
        <fullName evidence="2">RNA 2',3'-cyclic phosphodiesterase</fullName>
        <shortName evidence="2">RNA 2',3'-CPDase</shortName>
        <ecNumber evidence="2">3.1.4.58</ecNumber>
    </recommendedName>
</protein>
<feature type="short sequence motif" description="HXTX 1" evidence="2">
    <location>
        <begin position="36"/>
        <end position="39"/>
    </location>
</feature>
<feature type="short sequence motif" description="HXTX 2" evidence="2">
    <location>
        <begin position="121"/>
        <end position="124"/>
    </location>
</feature>
<reference evidence="4" key="2">
    <citation type="submission" date="2020-09" db="EMBL/GenBank/DDBJ databases">
        <authorList>
            <person name="Sun Q."/>
            <person name="Zhou Y."/>
        </authorList>
    </citation>
    <scope>NUCLEOTIDE SEQUENCE</scope>
    <source>
        <strain evidence="4">CGMCC 1.15254</strain>
    </source>
</reference>
<dbReference type="Gene3D" id="3.90.1140.10">
    <property type="entry name" value="Cyclic phosphodiesterase"/>
    <property type="match status" value="1"/>
</dbReference>
<dbReference type="GO" id="GO:0008664">
    <property type="term" value="F:RNA 2',3'-cyclic 3'-phosphodiesterase activity"/>
    <property type="evidence" value="ECO:0007669"/>
    <property type="project" value="UniProtKB-EC"/>
</dbReference>
<comment type="function">
    <text evidence="2">Hydrolyzes RNA 2',3'-cyclic phosphodiester to an RNA 2'-phosphomonoester.</text>
</comment>
<comment type="catalytic activity">
    <reaction evidence="2">
        <text>a 3'-end 2',3'-cyclophospho-ribonucleotide-RNA + H2O = a 3'-end 2'-phospho-ribonucleotide-RNA + H(+)</text>
        <dbReference type="Rhea" id="RHEA:11828"/>
        <dbReference type="Rhea" id="RHEA-COMP:10464"/>
        <dbReference type="Rhea" id="RHEA-COMP:17353"/>
        <dbReference type="ChEBI" id="CHEBI:15377"/>
        <dbReference type="ChEBI" id="CHEBI:15378"/>
        <dbReference type="ChEBI" id="CHEBI:83064"/>
        <dbReference type="ChEBI" id="CHEBI:173113"/>
        <dbReference type="EC" id="3.1.4.58"/>
    </reaction>
</comment>
<dbReference type="PANTHER" id="PTHR35561:SF1">
    <property type="entry name" value="RNA 2',3'-CYCLIC PHOSPHODIESTERASE"/>
    <property type="match status" value="1"/>
</dbReference>
<proteinExistence type="inferred from homology"/>
<dbReference type="HAMAP" id="MF_01940">
    <property type="entry name" value="RNA_CPDase"/>
    <property type="match status" value="1"/>
</dbReference>
<dbReference type="SUPFAM" id="SSF55144">
    <property type="entry name" value="LigT-like"/>
    <property type="match status" value="1"/>
</dbReference>
<dbReference type="Pfam" id="PF02834">
    <property type="entry name" value="LigT_PEase"/>
    <property type="match status" value="2"/>
</dbReference>
<dbReference type="RefSeq" id="WP_188660881.1">
    <property type="nucleotide sequence ID" value="NZ_BMHV01000002.1"/>
</dbReference>
<dbReference type="AlphaFoldDB" id="A0A917F5I6"/>
<name>A0A917F5I6_9PROT</name>
<evidence type="ECO:0000259" key="3">
    <source>
        <dbReference type="Pfam" id="PF02834"/>
    </source>
</evidence>
<organism evidence="4 5">
    <name type="scientific">Terasakiella brassicae</name>
    <dbReference type="NCBI Taxonomy" id="1634917"/>
    <lineage>
        <taxon>Bacteria</taxon>
        <taxon>Pseudomonadati</taxon>
        <taxon>Pseudomonadota</taxon>
        <taxon>Alphaproteobacteria</taxon>
        <taxon>Rhodospirillales</taxon>
        <taxon>Terasakiellaceae</taxon>
        <taxon>Terasakiella</taxon>
    </lineage>
</organism>
<dbReference type="EC" id="3.1.4.58" evidence="2"/>
<evidence type="ECO:0000313" key="5">
    <source>
        <dbReference type="Proteomes" id="UP000632498"/>
    </source>
</evidence>
<comment type="similarity">
    <text evidence="2">Belongs to the 2H phosphoesterase superfamily. ThpR family.</text>
</comment>
<evidence type="ECO:0000256" key="1">
    <source>
        <dbReference type="ARBA" id="ARBA00022801"/>
    </source>
</evidence>
<feature type="domain" description="Phosphoesterase HXTX" evidence="3">
    <location>
        <begin position="10"/>
        <end position="85"/>
    </location>
</feature>
<feature type="active site" description="Proton donor" evidence="2">
    <location>
        <position position="36"/>
    </location>
</feature>
<dbReference type="GO" id="GO:0004113">
    <property type="term" value="F:2',3'-cyclic-nucleotide 3'-phosphodiesterase activity"/>
    <property type="evidence" value="ECO:0007669"/>
    <property type="project" value="InterPro"/>
</dbReference>